<dbReference type="AlphaFoldDB" id="A0A8S1P9R0"/>
<dbReference type="Proteomes" id="UP000688137">
    <property type="component" value="Unassembled WGS sequence"/>
</dbReference>
<protein>
    <submittedName>
        <fullName evidence="1">Uncharacterized protein</fullName>
    </submittedName>
</protein>
<keyword evidence="2" id="KW-1185">Reference proteome</keyword>
<dbReference type="EMBL" id="CAJJDM010000112">
    <property type="protein sequence ID" value="CAD8099478.1"/>
    <property type="molecule type" value="Genomic_DNA"/>
</dbReference>
<gene>
    <name evidence="1" type="ORF">PPRIM_AZ9-3.1.T1090174</name>
</gene>
<organism evidence="1 2">
    <name type="scientific">Paramecium primaurelia</name>
    <dbReference type="NCBI Taxonomy" id="5886"/>
    <lineage>
        <taxon>Eukaryota</taxon>
        <taxon>Sar</taxon>
        <taxon>Alveolata</taxon>
        <taxon>Ciliophora</taxon>
        <taxon>Intramacronucleata</taxon>
        <taxon>Oligohymenophorea</taxon>
        <taxon>Peniculida</taxon>
        <taxon>Parameciidae</taxon>
        <taxon>Paramecium</taxon>
    </lineage>
</organism>
<sequence>MHNSFLKIVDNTVIFIIQTIIFSRDSNFLICQVNLDGYLVISIQKKERIHLQKLGGIIIFYFLNGQWIQLIVQIYKNKKMFHVNSEQIIIQQEIEIKFNFDLILDFKSFLLKFTYISTELFQNKIQVENCKVINIKKYIQIKKYNKSLLKTTFQLNKIISKEQNILQDQQQWESSQKN</sequence>
<evidence type="ECO:0000313" key="1">
    <source>
        <dbReference type="EMBL" id="CAD8099478.1"/>
    </source>
</evidence>
<reference evidence="1" key="1">
    <citation type="submission" date="2021-01" db="EMBL/GenBank/DDBJ databases">
        <authorList>
            <consortium name="Genoscope - CEA"/>
            <person name="William W."/>
        </authorList>
    </citation>
    <scope>NUCLEOTIDE SEQUENCE</scope>
</reference>
<accession>A0A8S1P9R0</accession>
<name>A0A8S1P9R0_PARPR</name>
<evidence type="ECO:0000313" key="2">
    <source>
        <dbReference type="Proteomes" id="UP000688137"/>
    </source>
</evidence>
<comment type="caution">
    <text evidence="1">The sequence shown here is derived from an EMBL/GenBank/DDBJ whole genome shotgun (WGS) entry which is preliminary data.</text>
</comment>
<proteinExistence type="predicted"/>